<keyword evidence="7" id="KW-1185">Reference proteome</keyword>
<dbReference type="GO" id="GO:0016787">
    <property type="term" value="F:hydrolase activity"/>
    <property type="evidence" value="ECO:0007669"/>
    <property type="project" value="UniProtKB-KW"/>
</dbReference>
<keyword evidence="4" id="KW-0547">Nucleotide-binding</keyword>
<accession>A0A2P8E1G2</accession>
<gene>
    <name evidence="6" type="ORF">CLV48_10732</name>
</gene>
<evidence type="ECO:0000256" key="4">
    <source>
        <dbReference type="ARBA" id="ARBA00022741"/>
    </source>
</evidence>
<dbReference type="RefSeq" id="WP_106567704.1">
    <property type="nucleotide sequence ID" value="NZ_JAUVYL010000016.1"/>
</dbReference>
<evidence type="ECO:0000256" key="3">
    <source>
        <dbReference type="ARBA" id="ARBA00022722"/>
    </source>
</evidence>
<proteinExistence type="predicted"/>
<comment type="caution">
    <text evidence="6">The sequence shown here is derived from an EMBL/GenBank/DDBJ whole genome shotgun (WGS) entry which is preliminary data.</text>
</comment>
<dbReference type="PANTHER" id="PTHR34139:SF1">
    <property type="entry name" value="RNASE MJ1380-RELATED"/>
    <property type="match status" value="1"/>
</dbReference>
<dbReference type="GO" id="GO:0110001">
    <property type="term" value="C:toxin-antitoxin complex"/>
    <property type="evidence" value="ECO:0007669"/>
    <property type="project" value="InterPro"/>
</dbReference>
<dbReference type="Pfam" id="PF01934">
    <property type="entry name" value="HepT-like"/>
    <property type="match status" value="1"/>
</dbReference>
<keyword evidence="2" id="KW-1277">Toxin-antitoxin system</keyword>
<organism evidence="6 7">
    <name type="scientific">Cecembia rubra</name>
    <dbReference type="NCBI Taxonomy" id="1485585"/>
    <lineage>
        <taxon>Bacteria</taxon>
        <taxon>Pseudomonadati</taxon>
        <taxon>Bacteroidota</taxon>
        <taxon>Cytophagia</taxon>
        <taxon>Cytophagales</taxon>
        <taxon>Cyclobacteriaceae</taxon>
        <taxon>Cecembia</taxon>
    </lineage>
</organism>
<keyword evidence="1" id="KW-0597">Phosphoprotein</keyword>
<reference evidence="6 7" key="1">
    <citation type="submission" date="2018-03" db="EMBL/GenBank/DDBJ databases">
        <title>Genomic Encyclopedia of Archaeal and Bacterial Type Strains, Phase II (KMG-II): from individual species to whole genera.</title>
        <authorList>
            <person name="Goeker M."/>
        </authorList>
    </citation>
    <scope>NUCLEOTIDE SEQUENCE [LARGE SCALE GENOMIC DNA]</scope>
    <source>
        <strain evidence="6 7">DSM 28057</strain>
    </source>
</reference>
<dbReference type="GO" id="GO:0000166">
    <property type="term" value="F:nucleotide binding"/>
    <property type="evidence" value="ECO:0007669"/>
    <property type="project" value="UniProtKB-KW"/>
</dbReference>
<keyword evidence="5" id="KW-0378">Hydrolase</keyword>
<evidence type="ECO:0000256" key="2">
    <source>
        <dbReference type="ARBA" id="ARBA00022649"/>
    </source>
</evidence>
<dbReference type="EMBL" id="PYGF01000007">
    <property type="protein sequence ID" value="PSL03314.1"/>
    <property type="molecule type" value="Genomic_DNA"/>
</dbReference>
<dbReference type="AlphaFoldDB" id="A0A2P8E1G2"/>
<dbReference type="InterPro" id="IPR051813">
    <property type="entry name" value="HepT_RNase_toxin"/>
</dbReference>
<evidence type="ECO:0000313" key="7">
    <source>
        <dbReference type="Proteomes" id="UP000240708"/>
    </source>
</evidence>
<keyword evidence="3" id="KW-0540">Nuclease</keyword>
<dbReference type="PANTHER" id="PTHR34139">
    <property type="entry name" value="UPF0331 PROTEIN MJ0127"/>
    <property type="match status" value="1"/>
</dbReference>
<protein>
    <submittedName>
        <fullName evidence="6">Uncharacterized protein DUF86</fullName>
    </submittedName>
</protein>
<dbReference type="GO" id="GO:0004540">
    <property type="term" value="F:RNA nuclease activity"/>
    <property type="evidence" value="ECO:0007669"/>
    <property type="project" value="InterPro"/>
</dbReference>
<evidence type="ECO:0000313" key="6">
    <source>
        <dbReference type="EMBL" id="PSL03314.1"/>
    </source>
</evidence>
<evidence type="ECO:0000256" key="1">
    <source>
        <dbReference type="ARBA" id="ARBA00022553"/>
    </source>
</evidence>
<evidence type="ECO:0000256" key="5">
    <source>
        <dbReference type="ARBA" id="ARBA00022801"/>
    </source>
</evidence>
<dbReference type="InterPro" id="IPR008201">
    <property type="entry name" value="HepT-like"/>
</dbReference>
<dbReference type="OrthoDB" id="955324at2"/>
<dbReference type="Proteomes" id="UP000240708">
    <property type="component" value="Unassembled WGS sequence"/>
</dbReference>
<name>A0A2P8E1G2_9BACT</name>
<sequence>MSKRDDKLLLGDILEAATKILKYTQGMNYDTFIKDEKTIDAVIRNFEIIGEASSMLSDSHKQSKNTIPWNRLKGFRNRLIH</sequence>